<organism evidence="1 2">
    <name type="scientific">Pleodorina starrii</name>
    <dbReference type="NCBI Taxonomy" id="330485"/>
    <lineage>
        <taxon>Eukaryota</taxon>
        <taxon>Viridiplantae</taxon>
        <taxon>Chlorophyta</taxon>
        <taxon>core chlorophytes</taxon>
        <taxon>Chlorophyceae</taxon>
        <taxon>CS clade</taxon>
        <taxon>Chlamydomonadales</taxon>
        <taxon>Volvocaceae</taxon>
        <taxon>Pleodorina</taxon>
    </lineage>
</organism>
<dbReference type="Proteomes" id="UP001165080">
    <property type="component" value="Unassembled WGS sequence"/>
</dbReference>
<dbReference type="AlphaFoldDB" id="A0A9W6BYJ9"/>
<dbReference type="EMBL" id="BRXU01000036">
    <property type="protein sequence ID" value="GLC60639.1"/>
    <property type="molecule type" value="Genomic_DNA"/>
</dbReference>
<name>A0A9W6BYJ9_9CHLO</name>
<accession>A0A9W6BYJ9</accession>
<protein>
    <submittedName>
        <fullName evidence="1">Uncharacterized protein</fullName>
    </submittedName>
</protein>
<gene>
    <name evidence="1" type="primary">PLESTB004395</name>
    <name evidence="1" type="ORF">PLESTB_001650900</name>
</gene>
<evidence type="ECO:0000313" key="2">
    <source>
        <dbReference type="Proteomes" id="UP001165080"/>
    </source>
</evidence>
<sequence length="99" mass="10588">MLSAAASSTTVAATLSLPKAARGDFKQWMAISLRRLRRGSLAFPLAFSAIMKVSRRRTVARKSSNAEVTLPLTSAWLATVSAKVAWSLTTSTLTASTFL</sequence>
<reference evidence="1 2" key="1">
    <citation type="journal article" date="2023" name="Commun. Biol.">
        <title>Reorganization of the ancestral sex-determining regions during the evolution of trioecy in Pleodorina starrii.</title>
        <authorList>
            <person name="Takahashi K."/>
            <person name="Suzuki S."/>
            <person name="Kawai-Toyooka H."/>
            <person name="Yamamoto K."/>
            <person name="Hamaji T."/>
            <person name="Ootsuki R."/>
            <person name="Yamaguchi H."/>
            <person name="Kawachi M."/>
            <person name="Higashiyama T."/>
            <person name="Nozaki H."/>
        </authorList>
    </citation>
    <scope>NUCLEOTIDE SEQUENCE [LARGE SCALE GENOMIC DNA]</scope>
    <source>
        <strain evidence="1 2">NIES-4479</strain>
    </source>
</reference>
<evidence type="ECO:0000313" key="1">
    <source>
        <dbReference type="EMBL" id="GLC60639.1"/>
    </source>
</evidence>
<comment type="caution">
    <text evidence="1">The sequence shown here is derived from an EMBL/GenBank/DDBJ whole genome shotgun (WGS) entry which is preliminary data.</text>
</comment>
<proteinExistence type="predicted"/>
<keyword evidence="2" id="KW-1185">Reference proteome</keyword>